<dbReference type="Pfam" id="PF00496">
    <property type="entry name" value="SBP_bac_5"/>
    <property type="match status" value="1"/>
</dbReference>
<dbReference type="PANTHER" id="PTHR30290">
    <property type="entry name" value="PERIPLASMIC BINDING COMPONENT OF ABC TRANSPORTER"/>
    <property type="match status" value="1"/>
</dbReference>
<dbReference type="Gene3D" id="3.90.76.10">
    <property type="entry name" value="Dipeptide-binding Protein, Domain 1"/>
    <property type="match status" value="1"/>
</dbReference>
<evidence type="ECO:0000313" key="4">
    <source>
        <dbReference type="Proteomes" id="UP001501138"/>
    </source>
</evidence>
<feature type="domain" description="Solute-binding protein family 5" evidence="2">
    <location>
        <begin position="111"/>
        <end position="462"/>
    </location>
</feature>
<evidence type="ECO:0000256" key="1">
    <source>
        <dbReference type="SAM" id="SignalP"/>
    </source>
</evidence>
<dbReference type="Gene3D" id="3.10.105.10">
    <property type="entry name" value="Dipeptide-binding Protein, Domain 3"/>
    <property type="match status" value="1"/>
</dbReference>
<dbReference type="InterPro" id="IPR039424">
    <property type="entry name" value="SBP_5"/>
</dbReference>
<dbReference type="PANTHER" id="PTHR30290:SF65">
    <property type="entry name" value="MONOACYL PHOSPHATIDYLINOSITOL TETRAMANNOSIDE-BINDING PROTEIN LPQW-RELATED"/>
    <property type="match status" value="1"/>
</dbReference>
<evidence type="ECO:0000259" key="2">
    <source>
        <dbReference type="Pfam" id="PF00496"/>
    </source>
</evidence>
<dbReference type="InterPro" id="IPR000914">
    <property type="entry name" value="SBP_5_dom"/>
</dbReference>
<comment type="caution">
    <text evidence="3">The sequence shown here is derived from an EMBL/GenBank/DDBJ whole genome shotgun (WGS) entry which is preliminary data.</text>
</comment>
<dbReference type="RefSeq" id="WP_344248596.1">
    <property type="nucleotide sequence ID" value="NZ_BAAAPM010000004.1"/>
</dbReference>
<dbReference type="CDD" id="cd08501">
    <property type="entry name" value="PBP2_Lpqw"/>
    <property type="match status" value="1"/>
</dbReference>
<feature type="signal peptide" evidence="1">
    <location>
        <begin position="1"/>
        <end position="21"/>
    </location>
</feature>
<protein>
    <submittedName>
        <fullName evidence="3">ABC transporter family substrate-binding protein</fullName>
    </submittedName>
</protein>
<sequence>MRTTRILVLAAALAVALTACSGGDGDSDVLSGEKVSTTADYNPQPREALADGGTLTTVLSGALYEQLNPMHADMNSGVVELARWNTPQLQSMSPEGEVTWDEDYVTEVTDELVDGNREVTFTINDEAAFNDGTPIDWRAFEARWEVSNGQDEAYSVYTTEGYADITSVEAGEDDKQAVVTYDGPGIFWKSQFDTVLHPDVADPETFNIAFVKDLHNEWGAGPYRVKDLSDSAVVYERNPEWWGDPGKLDERIFRFMEATAAINAFRNGEIDAVPASTKESLAQIESMDGIELRSATKTSSNMLQINPEAPLLKEVPTRQAIALGFDRETLAKVQFDGLNSDTAVSGSLTLYPFQDGYRDVYAAAGGGYDPDQAKILLDEAGWTVGEEGIREKDGERLELVWPITTDTATAKNVSLAAQQMMKRIGVDLVLDFRDSSELVATYDEREYDVLFGGWGTSAPDEGLVYFCSLFCSDNGGTSMENYEQLTPRAAEAVRLSDHDDVVDTFMDLEQQAFEQFDIVPLWNVPDIVAVKEGLANYGAGLFFRGRVQDIGWQES</sequence>
<name>A0ABP4VN66_9MICO</name>
<dbReference type="EMBL" id="BAAAPM010000004">
    <property type="protein sequence ID" value="GAA1726712.1"/>
    <property type="molecule type" value="Genomic_DNA"/>
</dbReference>
<dbReference type="PROSITE" id="PS51257">
    <property type="entry name" value="PROKAR_LIPOPROTEIN"/>
    <property type="match status" value="1"/>
</dbReference>
<dbReference type="Gene3D" id="3.40.190.10">
    <property type="entry name" value="Periplasmic binding protein-like II"/>
    <property type="match status" value="1"/>
</dbReference>
<organism evidence="3 4">
    <name type="scientific">Isoptericola hypogeus</name>
    <dbReference type="NCBI Taxonomy" id="300179"/>
    <lineage>
        <taxon>Bacteria</taxon>
        <taxon>Bacillati</taxon>
        <taxon>Actinomycetota</taxon>
        <taxon>Actinomycetes</taxon>
        <taxon>Micrococcales</taxon>
        <taxon>Promicromonosporaceae</taxon>
        <taxon>Isoptericola</taxon>
    </lineage>
</organism>
<accession>A0ABP4VN66</accession>
<dbReference type="SUPFAM" id="SSF53850">
    <property type="entry name" value="Periplasmic binding protein-like II"/>
    <property type="match status" value="1"/>
</dbReference>
<dbReference type="Proteomes" id="UP001501138">
    <property type="component" value="Unassembled WGS sequence"/>
</dbReference>
<proteinExistence type="predicted"/>
<gene>
    <name evidence="3" type="ORF">GCM10009809_23060</name>
</gene>
<keyword evidence="4" id="KW-1185">Reference proteome</keyword>
<keyword evidence="1" id="KW-0732">Signal</keyword>
<reference evidence="4" key="1">
    <citation type="journal article" date="2019" name="Int. J. Syst. Evol. Microbiol.">
        <title>The Global Catalogue of Microorganisms (GCM) 10K type strain sequencing project: providing services to taxonomists for standard genome sequencing and annotation.</title>
        <authorList>
            <consortium name="The Broad Institute Genomics Platform"/>
            <consortium name="The Broad Institute Genome Sequencing Center for Infectious Disease"/>
            <person name="Wu L."/>
            <person name="Ma J."/>
        </authorList>
    </citation>
    <scope>NUCLEOTIDE SEQUENCE [LARGE SCALE GENOMIC DNA]</scope>
    <source>
        <strain evidence="4">JCM 15589</strain>
    </source>
</reference>
<feature type="chain" id="PRO_5047202786" evidence="1">
    <location>
        <begin position="22"/>
        <end position="555"/>
    </location>
</feature>
<evidence type="ECO:0000313" key="3">
    <source>
        <dbReference type="EMBL" id="GAA1726712.1"/>
    </source>
</evidence>